<comment type="caution">
    <text evidence="2">The sequence shown here is derived from an EMBL/GenBank/DDBJ whole genome shotgun (WGS) entry which is preliminary data.</text>
</comment>
<reference evidence="2" key="1">
    <citation type="submission" date="2023-04" db="EMBL/GenBank/DDBJ databases">
        <title>Phytophthora fragariaefolia NBRC 109709.</title>
        <authorList>
            <person name="Ichikawa N."/>
            <person name="Sato H."/>
            <person name="Tonouchi N."/>
        </authorList>
    </citation>
    <scope>NUCLEOTIDE SEQUENCE</scope>
    <source>
        <strain evidence="2">NBRC 109709</strain>
    </source>
</reference>
<protein>
    <submittedName>
        <fullName evidence="2">Unnamed protein product</fullName>
    </submittedName>
</protein>
<evidence type="ECO:0000313" key="3">
    <source>
        <dbReference type="Proteomes" id="UP001165121"/>
    </source>
</evidence>
<organism evidence="2 3">
    <name type="scientific">Phytophthora fragariaefolia</name>
    <dbReference type="NCBI Taxonomy" id="1490495"/>
    <lineage>
        <taxon>Eukaryota</taxon>
        <taxon>Sar</taxon>
        <taxon>Stramenopiles</taxon>
        <taxon>Oomycota</taxon>
        <taxon>Peronosporomycetes</taxon>
        <taxon>Peronosporales</taxon>
        <taxon>Peronosporaceae</taxon>
        <taxon>Phytophthora</taxon>
    </lineage>
</organism>
<evidence type="ECO:0000313" key="2">
    <source>
        <dbReference type="EMBL" id="GMF27895.1"/>
    </source>
</evidence>
<evidence type="ECO:0000256" key="1">
    <source>
        <dbReference type="SAM" id="MobiDB-lite"/>
    </source>
</evidence>
<sequence length="231" mass="26319">MTREPWNQAAEERGSFRRIPGADRRLSIVSSSFPIRAGSKIELQGSGQALQQIQELHPDQQSSTLREQPQPQCESPAINASTLPVAKLLTASRRGSMLGSLKAYYRKLRTFKGTVRALINLKRTPLSLLTGIKTTTPTISSVNEEQRSLQQHPHMIALTQRLWNCALKNEKKLHFSDYEKYMLCLHRLILPEFDIAASKELIMDDWKRDSGDQDYLDYAYFHLSMFELVGA</sequence>
<dbReference type="OrthoDB" id="129364at2759"/>
<dbReference type="EMBL" id="BSXT01000453">
    <property type="protein sequence ID" value="GMF27895.1"/>
    <property type="molecule type" value="Genomic_DNA"/>
</dbReference>
<gene>
    <name evidence="2" type="ORF">Pfra01_000565000</name>
</gene>
<proteinExistence type="predicted"/>
<feature type="region of interest" description="Disordered" evidence="1">
    <location>
        <begin position="57"/>
        <end position="77"/>
    </location>
</feature>
<keyword evidence="3" id="KW-1185">Reference proteome</keyword>
<dbReference type="Proteomes" id="UP001165121">
    <property type="component" value="Unassembled WGS sequence"/>
</dbReference>
<accession>A0A9W6WUI4</accession>
<name>A0A9W6WUI4_9STRA</name>
<dbReference type="AlphaFoldDB" id="A0A9W6WUI4"/>